<proteinExistence type="predicted"/>
<organism evidence="1 2">
    <name type="scientific">Linderina macrospora</name>
    <dbReference type="NCBI Taxonomy" id="4868"/>
    <lineage>
        <taxon>Eukaryota</taxon>
        <taxon>Fungi</taxon>
        <taxon>Fungi incertae sedis</taxon>
        <taxon>Zoopagomycota</taxon>
        <taxon>Kickxellomycotina</taxon>
        <taxon>Kickxellomycetes</taxon>
        <taxon>Kickxellales</taxon>
        <taxon>Kickxellaceae</taxon>
        <taxon>Linderina</taxon>
    </lineage>
</organism>
<comment type="caution">
    <text evidence="1">The sequence shown here is derived from an EMBL/GenBank/DDBJ whole genome shotgun (WGS) entry which is preliminary data.</text>
</comment>
<dbReference type="EMBL" id="JANBPW010006461">
    <property type="protein sequence ID" value="KAJ1929872.1"/>
    <property type="molecule type" value="Genomic_DNA"/>
</dbReference>
<evidence type="ECO:0000313" key="2">
    <source>
        <dbReference type="Proteomes" id="UP001150603"/>
    </source>
</evidence>
<name>A0ACC1IY73_9FUNG</name>
<accession>A0ACC1IY73</accession>
<keyword evidence="2" id="KW-1185">Reference proteome</keyword>
<evidence type="ECO:0000313" key="1">
    <source>
        <dbReference type="EMBL" id="KAJ1929872.1"/>
    </source>
</evidence>
<protein>
    <submittedName>
        <fullName evidence="1">Uncharacterized protein</fullName>
    </submittedName>
</protein>
<dbReference type="Proteomes" id="UP001150603">
    <property type="component" value="Unassembled WGS sequence"/>
</dbReference>
<feature type="non-terminal residue" evidence="1">
    <location>
        <position position="1"/>
    </location>
</feature>
<sequence length="262" mass="28064">TCGFASEDVRYVPVSGLKGVNLVSRVSAKEIPELGWYASGLCLVDLLDSFVMPERAVEKPLRLAVTDFFKGGAFGSANGVSVSGRITQGNVQIGEAVVVVPGNERATVKSIDVDFEPEQWAVAGDSVVLQLHGIDMQQIRVGSVVCLESKPIQAVTRIEAQIVVFDTPVPITNGFLVLLHTQSLNVPACVTRIIETVNQSTGEVSRKRPRHIRKGATARVEISMESAVCIETFSESKDLGRIMLRKSGETIAAGIVSGIFGN</sequence>
<gene>
    <name evidence="1" type="ORF">FBU59_007007</name>
</gene>
<reference evidence="1" key="1">
    <citation type="submission" date="2022-07" db="EMBL/GenBank/DDBJ databases">
        <title>Phylogenomic reconstructions and comparative analyses of Kickxellomycotina fungi.</title>
        <authorList>
            <person name="Reynolds N.K."/>
            <person name="Stajich J.E."/>
            <person name="Barry K."/>
            <person name="Grigoriev I.V."/>
            <person name="Crous P."/>
            <person name="Smith M.E."/>
        </authorList>
    </citation>
    <scope>NUCLEOTIDE SEQUENCE</scope>
    <source>
        <strain evidence="1">NRRL 5244</strain>
    </source>
</reference>